<dbReference type="OrthoDB" id="6509908at2759"/>
<keyword evidence="3" id="KW-0812">Transmembrane</keyword>
<keyword evidence="6" id="KW-1185">Reference proteome</keyword>
<name>A0A6A4H7F3_9AGAR</name>
<evidence type="ECO:0000256" key="1">
    <source>
        <dbReference type="ARBA" id="ARBA00004141"/>
    </source>
</evidence>
<gene>
    <name evidence="5" type="ORF">BT96DRAFT_828865</name>
</gene>
<reference evidence="5" key="1">
    <citation type="journal article" date="2019" name="Environ. Microbiol.">
        <title>Fungal ecological strategies reflected in gene transcription - a case study of two litter decomposers.</title>
        <authorList>
            <person name="Barbi F."/>
            <person name="Kohler A."/>
            <person name="Barry K."/>
            <person name="Baskaran P."/>
            <person name="Daum C."/>
            <person name="Fauchery L."/>
            <person name="Ihrmark K."/>
            <person name="Kuo A."/>
            <person name="LaButti K."/>
            <person name="Lipzen A."/>
            <person name="Morin E."/>
            <person name="Grigoriev I.V."/>
            <person name="Henrissat B."/>
            <person name="Lindahl B."/>
            <person name="Martin F."/>
        </authorList>
    </citation>
    <scope>NUCLEOTIDE SEQUENCE</scope>
    <source>
        <strain evidence="5">JB14</strain>
    </source>
</reference>
<dbReference type="PROSITE" id="PS50850">
    <property type="entry name" value="MFS"/>
    <property type="match status" value="1"/>
</dbReference>
<feature type="transmembrane region" description="Helical" evidence="3">
    <location>
        <begin position="251"/>
        <end position="269"/>
    </location>
</feature>
<evidence type="ECO:0000259" key="4">
    <source>
        <dbReference type="PROSITE" id="PS50850"/>
    </source>
</evidence>
<feature type="transmembrane region" description="Helical" evidence="3">
    <location>
        <begin position="12"/>
        <end position="33"/>
    </location>
</feature>
<feature type="transmembrane region" description="Helical" evidence="3">
    <location>
        <begin position="305"/>
        <end position="328"/>
    </location>
</feature>
<feature type="transmembrane region" description="Helical" evidence="3">
    <location>
        <begin position="83"/>
        <end position="100"/>
    </location>
</feature>
<feature type="transmembrane region" description="Helical" evidence="3">
    <location>
        <begin position="140"/>
        <end position="160"/>
    </location>
</feature>
<dbReference type="InterPro" id="IPR011701">
    <property type="entry name" value="MFS"/>
</dbReference>
<feature type="transmembrane region" description="Helical" evidence="3">
    <location>
        <begin position="276"/>
        <end position="299"/>
    </location>
</feature>
<feature type="transmembrane region" description="Helical" evidence="3">
    <location>
        <begin position="53"/>
        <end position="76"/>
    </location>
</feature>
<comment type="subcellular location">
    <subcellularLocation>
        <location evidence="1">Membrane</location>
        <topology evidence="1">Multi-pass membrane protein</topology>
    </subcellularLocation>
</comment>
<feature type="transmembrane region" description="Helical" evidence="3">
    <location>
        <begin position="106"/>
        <end position="128"/>
    </location>
</feature>
<dbReference type="SUPFAM" id="SSF103473">
    <property type="entry name" value="MFS general substrate transporter"/>
    <property type="match status" value="1"/>
</dbReference>
<dbReference type="GO" id="GO:0016020">
    <property type="term" value="C:membrane"/>
    <property type="evidence" value="ECO:0007669"/>
    <property type="project" value="UniProtKB-SubCell"/>
</dbReference>
<evidence type="ECO:0000256" key="2">
    <source>
        <dbReference type="ARBA" id="ARBA00006727"/>
    </source>
</evidence>
<evidence type="ECO:0000313" key="6">
    <source>
        <dbReference type="Proteomes" id="UP000799118"/>
    </source>
</evidence>
<dbReference type="EMBL" id="ML769566">
    <property type="protein sequence ID" value="KAE9393683.1"/>
    <property type="molecule type" value="Genomic_DNA"/>
</dbReference>
<feature type="transmembrane region" description="Helical" evidence="3">
    <location>
        <begin position="172"/>
        <end position="196"/>
    </location>
</feature>
<keyword evidence="3" id="KW-0472">Membrane</keyword>
<comment type="similarity">
    <text evidence="2">Belongs to the major facilitator superfamily. Monocarboxylate porter (TC 2.A.1.13) family.</text>
</comment>
<feature type="transmembrane region" description="Helical" evidence="3">
    <location>
        <begin position="373"/>
        <end position="393"/>
    </location>
</feature>
<dbReference type="Proteomes" id="UP000799118">
    <property type="component" value="Unassembled WGS sequence"/>
</dbReference>
<organism evidence="5 6">
    <name type="scientific">Gymnopus androsaceus JB14</name>
    <dbReference type="NCBI Taxonomy" id="1447944"/>
    <lineage>
        <taxon>Eukaryota</taxon>
        <taxon>Fungi</taxon>
        <taxon>Dikarya</taxon>
        <taxon>Basidiomycota</taxon>
        <taxon>Agaricomycotina</taxon>
        <taxon>Agaricomycetes</taxon>
        <taxon>Agaricomycetidae</taxon>
        <taxon>Agaricales</taxon>
        <taxon>Marasmiineae</taxon>
        <taxon>Omphalotaceae</taxon>
        <taxon>Gymnopus</taxon>
    </lineage>
</organism>
<feature type="transmembrane region" description="Helical" evidence="3">
    <location>
        <begin position="216"/>
        <end position="239"/>
    </location>
</feature>
<keyword evidence="3" id="KW-1133">Transmembrane helix</keyword>
<dbReference type="InterPro" id="IPR050327">
    <property type="entry name" value="Proton-linked_MCT"/>
</dbReference>
<feature type="domain" description="Major facilitator superfamily (MFS) profile" evidence="4">
    <location>
        <begin position="215"/>
        <end position="401"/>
    </location>
</feature>
<dbReference type="InterPro" id="IPR036259">
    <property type="entry name" value="MFS_trans_sf"/>
</dbReference>
<sequence length="401" mass="42644">MTIAEPPDGGLRAWLVVIGAMFAIISSFGYIYSWGVFQSYYQQVLLKDNTASAIAWIGSTQSALSLLPTILAGRLLDKGMLKIPFFVSSIFVVGMTLLVGQCTKYWHFLLCQGIVLGFACGMIVGPAISIIPHWFMRKRGTAVGFIAIGSSIGGIVFPIAVRKLIPRIGFPWTMRVVALILLFTLAIPNLTMATRLPPKAHSSGLFDFASFKKPTFAAYGLTTFFAFLGIYTVLTYIDISAVSAGISPDSSFYLVAIANAGSGVGRIAGGYLTDRIGAITVIAPTTFCTGLITFAWPFAKSEKQFTAIAALYGLLSGAYISGFIVPVYMLGETADTGRRLGMFLCIAAVGAVCGPPISGAIYKASGGFEGVGFYAGATTIVASVLMVVSKRLVLGKFWGKY</sequence>
<protein>
    <submittedName>
        <fullName evidence="5">MFS general substrate transporter</fullName>
    </submittedName>
</protein>
<accession>A0A6A4H7F3</accession>
<proteinExistence type="inferred from homology"/>
<dbReference type="Gene3D" id="1.20.1250.20">
    <property type="entry name" value="MFS general substrate transporter like domains"/>
    <property type="match status" value="2"/>
</dbReference>
<dbReference type="PANTHER" id="PTHR11360">
    <property type="entry name" value="MONOCARBOXYLATE TRANSPORTER"/>
    <property type="match status" value="1"/>
</dbReference>
<dbReference type="Pfam" id="PF07690">
    <property type="entry name" value="MFS_1"/>
    <property type="match status" value="1"/>
</dbReference>
<dbReference type="GO" id="GO:0022857">
    <property type="term" value="F:transmembrane transporter activity"/>
    <property type="evidence" value="ECO:0007669"/>
    <property type="project" value="InterPro"/>
</dbReference>
<feature type="transmembrane region" description="Helical" evidence="3">
    <location>
        <begin position="340"/>
        <end position="361"/>
    </location>
</feature>
<dbReference type="AlphaFoldDB" id="A0A6A4H7F3"/>
<evidence type="ECO:0000256" key="3">
    <source>
        <dbReference type="SAM" id="Phobius"/>
    </source>
</evidence>
<evidence type="ECO:0000313" key="5">
    <source>
        <dbReference type="EMBL" id="KAE9393683.1"/>
    </source>
</evidence>
<dbReference type="InterPro" id="IPR020846">
    <property type="entry name" value="MFS_dom"/>
</dbReference>
<dbReference type="PANTHER" id="PTHR11360:SF177">
    <property type="entry name" value="RIBOFLAVIN TRANSPORTER MCH5"/>
    <property type="match status" value="1"/>
</dbReference>